<organism evidence="2 3">
    <name type="scientific">Petrocella atlantisensis</name>
    <dbReference type="NCBI Taxonomy" id="2173034"/>
    <lineage>
        <taxon>Bacteria</taxon>
        <taxon>Bacillati</taxon>
        <taxon>Bacillota</taxon>
        <taxon>Clostridia</taxon>
        <taxon>Lachnospirales</taxon>
        <taxon>Vallitaleaceae</taxon>
        <taxon>Petrocella</taxon>
    </lineage>
</organism>
<dbReference type="EMBL" id="LR130778">
    <property type="protein sequence ID" value="VDN47145.1"/>
    <property type="molecule type" value="Genomic_DNA"/>
</dbReference>
<keyword evidence="3" id="KW-1185">Reference proteome</keyword>
<protein>
    <submittedName>
        <fullName evidence="2">Uncharacterized protein</fullName>
    </submittedName>
</protein>
<evidence type="ECO:0000313" key="2">
    <source>
        <dbReference type="EMBL" id="VDN47145.1"/>
    </source>
</evidence>
<feature type="transmembrane region" description="Helical" evidence="1">
    <location>
        <begin position="49"/>
        <end position="72"/>
    </location>
</feature>
<sequence>MTYKEKQTWALLLSGLFVLFLYLKRVFDIYAIDGISTFNDTNFWAKTMLVYIGIGIGLTILVMILFNVFFAIGAKVKNKIDADISGLEEEDIDDVFDNVEDEMDRLINLKAGQISYVVVSIGFVAGLITLTFDLPFVIMLNIVYLSFMLGASIEGIIKLNYYKKGVSHG</sequence>
<evidence type="ECO:0000256" key="1">
    <source>
        <dbReference type="SAM" id="Phobius"/>
    </source>
</evidence>
<feature type="transmembrane region" description="Helical" evidence="1">
    <location>
        <begin position="138"/>
        <end position="157"/>
    </location>
</feature>
<dbReference type="KEGG" id="cbar:PATL70BA_1264"/>
<name>A0A3P7NW46_9FIRM</name>
<gene>
    <name evidence="2" type="ORF">PATL70BA_1264</name>
</gene>
<dbReference type="Proteomes" id="UP000279029">
    <property type="component" value="Chromosome"/>
</dbReference>
<feature type="transmembrane region" description="Helical" evidence="1">
    <location>
        <begin position="114"/>
        <end position="132"/>
    </location>
</feature>
<reference evidence="2 3" key="1">
    <citation type="submission" date="2018-09" db="EMBL/GenBank/DDBJ databases">
        <authorList>
            <person name="Postec A."/>
        </authorList>
    </citation>
    <scope>NUCLEOTIDE SEQUENCE [LARGE SCALE GENOMIC DNA]</scope>
    <source>
        <strain evidence="2">70B-A</strain>
    </source>
</reference>
<accession>A0A3P7NW46</accession>
<keyword evidence="1" id="KW-0472">Membrane</keyword>
<dbReference type="AlphaFoldDB" id="A0A3P7NW46"/>
<proteinExistence type="predicted"/>
<evidence type="ECO:0000313" key="3">
    <source>
        <dbReference type="Proteomes" id="UP000279029"/>
    </source>
</evidence>
<keyword evidence="1" id="KW-0812">Transmembrane</keyword>
<keyword evidence="1" id="KW-1133">Transmembrane helix</keyword>